<dbReference type="EMBL" id="LYBW01000051">
    <property type="protein sequence ID" value="ODR91916.1"/>
    <property type="molecule type" value="Genomic_DNA"/>
</dbReference>
<dbReference type="PANTHER" id="PTHR34406">
    <property type="entry name" value="PROTEIN YCEI"/>
    <property type="match status" value="1"/>
</dbReference>
<comment type="caution">
    <text evidence="1">The sequence shown here is derived from an EMBL/GenBank/DDBJ whole genome shotgun (WGS) entry which is preliminary data.</text>
</comment>
<dbReference type="SMART" id="SM00867">
    <property type="entry name" value="YceI"/>
    <property type="match status" value="1"/>
</dbReference>
<dbReference type="STRING" id="1752398.A8M32_07965"/>
<dbReference type="InterPro" id="IPR007372">
    <property type="entry name" value="Lipid/polyisoprenoid-bd_YceI"/>
</dbReference>
<dbReference type="Proteomes" id="UP000094342">
    <property type="component" value="Unassembled WGS sequence"/>
</dbReference>
<dbReference type="Pfam" id="PF04264">
    <property type="entry name" value="YceI"/>
    <property type="match status" value="1"/>
</dbReference>
<organism evidence="1 2">
    <name type="scientific">Sinorhizobium alkalisoli</name>
    <dbReference type="NCBI Taxonomy" id="1752398"/>
    <lineage>
        <taxon>Bacteria</taxon>
        <taxon>Pseudomonadati</taxon>
        <taxon>Pseudomonadota</taxon>
        <taxon>Alphaproteobacteria</taxon>
        <taxon>Hyphomicrobiales</taxon>
        <taxon>Rhizobiaceae</taxon>
        <taxon>Sinorhizobium/Ensifer group</taxon>
        <taxon>Sinorhizobium</taxon>
    </lineage>
</organism>
<dbReference type="OrthoDB" id="9811006at2"/>
<dbReference type="Gene3D" id="2.40.128.110">
    <property type="entry name" value="Lipid/polyisoprenoid-binding, YceI-like"/>
    <property type="match status" value="1"/>
</dbReference>
<name>A0A1E3VGB6_9HYPH</name>
<dbReference type="RefSeq" id="WP_069457875.1">
    <property type="nucleotide sequence ID" value="NZ_CP034909.1"/>
</dbReference>
<proteinExistence type="predicted"/>
<accession>A0A1E3VGB6</accession>
<reference evidence="2" key="1">
    <citation type="submission" date="2016-05" db="EMBL/GenBank/DDBJ databases">
        <authorList>
            <person name="Li Y."/>
        </authorList>
    </citation>
    <scope>NUCLEOTIDE SEQUENCE [LARGE SCALE GENOMIC DNA]</scope>
    <source>
        <strain evidence="2">YIC4027</strain>
    </source>
</reference>
<dbReference type="SUPFAM" id="SSF101874">
    <property type="entry name" value="YceI-like"/>
    <property type="match status" value="1"/>
</dbReference>
<sequence length="201" mass="21629">MIAHCPVSGRNALKVTLPLALFLMAGAADAQAPTLAQAAGSYRIASSSSIRFIVPQVGGGSGVAGEFARFSGTFQINGRDVGRSSVEFTLYPESVRAREQRIENFLRSSAVFDTANFQTVTFRSTSVAQTGPGTATVEGALTARGKTHTERFAVTLTDSAQRSIRFTIRGEIRRAPYGMDVGTPIYSNVVRFDMDIRGVRR</sequence>
<protein>
    <submittedName>
        <fullName evidence="1">Polyprenyl-pyrophosphate binding protein</fullName>
    </submittedName>
</protein>
<dbReference type="InterPro" id="IPR036761">
    <property type="entry name" value="TTHA0802/YceI-like_sf"/>
</dbReference>
<dbReference type="AlphaFoldDB" id="A0A1E3VGB6"/>
<gene>
    <name evidence="1" type="ORF">A8M32_07965</name>
</gene>
<dbReference type="PANTHER" id="PTHR34406:SF1">
    <property type="entry name" value="PROTEIN YCEI"/>
    <property type="match status" value="1"/>
</dbReference>
<evidence type="ECO:0000313" key="1">
    <source>
        <dbReference type="EMBL" id="ODR91916.1"/>
    </source>
</evidence>
<keyword evidence="2" id="KW-1185">Reference proteome</keyword>
<evidence type="ECO:0000313" key="2">
    <source>
        <dbReference type="Proteomes" id="UP000094342"/>
    </source>
</evidence>